<reference evidence="1 2" key="2">
    <citation type="submission" date="2019-01" db="EMBL/GenBank/DDBJ databases">
        <authorList>
            <person name="Li Y."/>
        </authorList>
    </citation>
    <scope>NUCLEOTIDE SEQUENCE [LARGE SCALE GENOMIC DNA]</scope>
    <source>
        <strain evidence="1 2">07D10-4-3</strain>
    </source>
</reference>
<dbReference type="Pfam" id="PF11316">
    <property type="entry name" value="Rhamno_transf"/>
    <property type="match status" value="1"/>
</dbReference>
<evidence type="ECO:0000313" key="1">
    <source>
        <dbReference type="EMBL" id="RWR34130.1"/>
    </source>
</evidence>
<accession>A0A443KMW0</accession>
<evidence type="ECO:0008006" key="3">
    <source>
        <dbReference type="Google" id="ProtNLM"/>
    </source>
</evidence>
<comment type="caution">
    <text evidence="1">The sequence shown here is derived from an EMBL/GenBank/DDBJ whole genome shotgun (WGS) entry which is preliminary data.</text>
</comment>
<dbReference type="Proteomes" id="UP000284451">
    <property type="component" value="Unassembled WGS sequence"/>
</dbReference>
<dbReference type="EMBL" id="SAUY01000003">
    <property type="protein sequence ID" value="RWR34130.1"/>
    <property type="molecule type" value="Genomic_DNA"/>
</dbReference>
<name>A0A443KMW0_9RHOB</name>
<protein>
    <recommendedName>
        <fullName evidence="3">Rhamnosyl transferase</fullName>
    </recommendedName>
</protein>
<reference evidence="1 2" key="1">
    <citation type="submission" date="2019-01" db="EMBL/GenBank/DDBJ databases">
        <title>Sinorhodobacter populi sp. nov. isolated from the symptomatic bark tissue of Populus euramericana canker.</title>
        <authorList>
            <person name="Xu G."/>
        </authorList>
    </citation>
    <scope>NUCLEOTIDE SEQUENCE [LARGE SCALE GENOMIC DNA]</scope>
    <source>
        <strain evidence="1 2">07D10-4-3</strain>
    </source>
</reference>
<sequence>MADKPVVGICRFSYLGVDDWIVYRRGGKRPELTDELFENVAATLYDPERLELRFWLFENLLIPSLRSQRDQDFIFIVITSPEMPADYARRLAGICESLPMIRLVVSPVRMLRDALVPELARIREETGDWPVQFRVDDDDCLSKHYVADLKHGARIMSGEKKFAISMPDTLLLTCFSFAPHAWYTWHTPFHSVGCAFYTEDERQTVFSYGHNLLPRHVTSLTMPRMYNGFMTKFDGNDSGDHVLRYKKQELERADDETVRRLKTNRFPFLAQVDFNEAPVAYLRRKETRA</sequence>
<dbReference type="InterPro" id="IPR021466">
    <property type="entry name" value="Put_rhamnosyl_transferase"/>
</dbReference>
<proteinExistence type="predicted"/>
<gene>
    <name evidence="1" type="ORF">D2T29_04315</name>
</gene>
<evidence type="ECO:0000313" key="2">
    <source>
        <dbReference type="Proteomes" id="UP000284451"/>
    </source>
</evidence>
<organism evidence="1 2">
    <name type="scientific">Paenirhodobacter populi</name>
    <dbReference type="NCBI Taxonomy" id="2306993"/>
    <lineage>
        <taxon>Bacteria</taxon>
        <taxon>Pseudomonadati</taxon>
        <taxon>Pseudomonadota</taxon>
        <taxon>Alphaproteobacteria</taxon>
        <taxon>Rhodobacterales</taxon>
        <taxon>Rhodobacter group</taxon>
        <taxon>Paenirhodobacter</taxon>
    </lineage>
</organism>
<dbReference type="RefSeq" id="WP_128231482.1">
    <property type="nucleotide sequence ID" value="NZ_SAUY01000003.1"/>
</dbReference>
<dbReference type="AlphaFoldDB" id="A0A443KMW0"/>